<dbReference type="InterPro" id="IPR012675">
    <property type="entry name" value="Beta-grasp_dom_sf"/>
</dbReference>
<dbReference type="Gene3D" id="3.10.20.30">
    <property type="match status" value="1"/>
</dbReference>
<protein>
    <recommendedName>
        <fullName evidence="1">DUF5644 domain-containing protein</fullName>
    </recommendedName>
</protein>
<dbReference type="Gene3D" id="3.40.50.11810">
    <property type="match status" value="1"/>
</dbReference>
<proteinExistence type="predicted"/>
<dbReference type="InterPro" id="IPR041543">
    <property type="entry name" value="DUF5644"/>
</dbReference>
<dbReference type="Gene3D" id="1.10.1060.20">
    <property type="match status" value="1"/>
</dbReference>
<gene>
    <name evidence="2" type="ORF">CRV04_10335</name>
</gene>
<evidence type="ECO:0000259" key="1">
    <source>
        <dbReference type="Pfam" id="PF18712"/>
    </source>
</evidence>
<comment type="caution">
    <text evidence="2">The sequence shown here is derived from an EMBL/GenBank/DDBJ whole genome shotgun (WGS) entry which is preliminary data.</text>
</comment>
<sequence length="364" mass="41858">MKLEISLFKFDAQSDYLPYYTKHFVKIKEERTLLDVLKTIHKDEAFGFNPHIDFGVVLNGLYTTLDIELETIKKEFGVELQIEPVSIKRVYKDLLINEDDFNEKFKLLEAFTTQADKALYDSYKLYYYASNTLNVNEEYIGDAIILLAYDLIQKQPENKMAILEVLNSKEKGIAFHTSLKNRVFNLPEEIENSIIALQKELNVVSEASVQLLKKGSKNIDFDKPCGTSIIKHTFKEFNIAYYTGNKGCEKTHNLLHALDANYLQLQSMNNDIAKEVFHLNEDFTYKLAAEVILDAFDNGADFMVVDNEDDFYLFDGKRNELQRVSGREVNLPVIHSNELSKLVCGLHDEAQKTLAQHSINPQLI</sequence>
<dbReference type="OrthoDB" id="5372285at2"/>
<dbReference type="RefSeq" id="WP_128996776.1">
    <property type="nucleotide sequence ID" value="NZ_PDKN01000008.1"/>
</dbReference>
<accession>A0A4Q0XN93</accession>
<feature type="domain" description="DUF5644" evidence="1">
    <location>
        <begin position="110"/>
        <end position="202"/>
    </location>
</feature>
<dbReference type="Pfam" id="PF18712">
    <property type="entry name" value="DUF5644"/>
    <property type="match status" value="1"/>
</dbReference>
<keyword evidence="3" id="KW-1185">Reference proteome</keyword>
<dbReference type="EMBL" id="PDKN01000008">
    <property type="protein sequence ID" value="RXJ55231.1"/>
    <property type="molecule type" value="Genomic_DNA"/>
</dbReference>
<dbReference type="AlphaFoldDB" id="A0A4Q0XN93"/>
<name>A0A4Q0XN93_9BACT</name>
<evidence type="ECO:0000313" key="2">
    <source>
        <dbReference type="EMBL" id="RXJ55231.1"/>
    </source>
</evidence>
<dbReference type="Proteomes" id="UP000290657">
    <property type="component" value="Unassembled WGS sequence"/>
</dbReference>
<organism evidence="2 3">
    <name type="scientific">Candidatus Marinarcus aquaticus</name>
    <dbReference type="NCBI Taxonomy" id="2044504"/>
    <lineage>
        <taxon>Bacteria</taxon>
        <taxon>Pseudomonadati</taxon>
        <taxon>Campylobacterota</taxon>
        <taxon>Epsilonproteobacteria</taxon>
        <taxon>Campylobacterales</taxon>
        <taxon>Arcobacteraceae</taxon>
        <taxon>Candidatus Marinarcus</taxon>
    </lineage>
</organism>
<reference evidence="2 3" key="1">
    <citation type="submission" date="2017-10" db="EMBL/GenBank/DDBJ databases">
        <title>Genomics of the genus Arcobacter.</title>
        <authorList>
            <person name="Perez-Cataluna A."/>
            <person name="Figueras M.J."/>
        </authorList>
    </citation>
    <scope>NUCLEOTIDE SEQUENCE [LARGE SCALE GENOMIC DNA]</scope>
    <source>
        <strain evidence="2 3">CECT 8987</strain>
    </source>
</reference>
<evidence type="ECO:0000313" key="3">
    <source>
        <dbReference type="Proteomes" id="UP000290657"/>
    </source>
</evidence>